<organism evidence="15 16">
    <name type="scientific">Anopheles albimanus</name>
    <name type="common">New world malaria mosquito</name>
    <dbReference type="NCBI Taxonomy" id="7167"/>
    <lineage>
        <taxon>Eukaryota</taxon>
        <taxon>Metazoa</taxon>
        <taxon>Ecdysozoa</taxon>
        <taxon>Arthropoda</taxon>
        <taxon>Hexapoda</taxon>
        <taxon>Insecta</taxon>
        <taxon>Pterygota</taxon>
        <taxon>Neoptera</taxon>
        <taxon>Endopterygota</taxon>
        <taxon>Diptera</taxon>
        <taxon>Nematocera</taxon>
        <taxon>Culicoidea</taxon>
        <taxon>Culicidae</taxon>
        <taxon>Anophelinae</taxon>
        <taxon>Anopheles</taxon>
    </lineage>
</organism>
<sequence length="498" mass="56798">MFVYTFALLALAVFVTLKFIYSYWDRHGIPSLKPTIPFGNLKTVVERKESYGVAITNLYHQSEERLVGVYLLYRPALLIRDAYLAKRIMVADFQYFYDRGIYCNEHREPLSANLFALPGQQWKNLRSKLTPSFTAGQLRGMLPTFLDVADKLVQQLTSLATERKIVDMRDLTSRYMLDVIASVFFGIETNCLDNPNDPFREALDEFNSGSFMQNIRIAGMLVCPGLLKLTGINSLSPVMSKFVMGVIRAQFEQREQNGIVRKDFIQLLNELRREAGNDKAASLSIEQCAANVFLFYVAGSDTSTSAISFTLHELTHNREAMVKVQQEIDEMMERNKGKITYENIQELKYLDLCVKETLRKYPGLPILNRVCTQDYRVPDSDIIIRKGTQIIIPLLTISMDEKYFPDPELYSPERFDDETRNYDPDAYYPFGAGPKNCIGIRQGIVQTKIGLITMLSRFNFYSTIPAKIKFEAAVLNSKPEGGLPMVIELRSIPYSSCS</sequence>
<keyword evidence="6 13" id="KW-0479">Metal-binding</keyword>
<keyword evidence="7" id="KW-0256">Endoplasmic reticulum</keyword>
<dbReference type="GO" id="GO:0005789">
    <property type="term" value="C:endoplasmic reticulum membrane"/>
    <property type="evidence" value="ECO:0007669"/>
    <property type="project" value="UniProtKB-SubCell"/>
</dbReference>
<dbReference type="CDD" id="cd11056">
    <property type="entry name" value="CYP6-like"/>
    <property type="match status" value="1"/>
</dbReference>
<evidence type="ECO:0000256" key="7">
    <source>
        <dbReference type="ARBA" id="ARBA00022824"/>
    </source>
</evidence>
<dbReference type="Gene3D" id="1.10.630.10">
    <property type="entry name" value="Cytochrome P450"/>
    <property type="match status" value="1"/>
</dbReference>
<dbReference type="PROSITE" id="PS00086">
    <property type="entry name" value="CYTOCHROME_P450"/>
    <property type="match status" value="1"/>
</dbReference>
<evidence type="ECO:0000256" key="8">
    <source>
        <dbReference type="ARBA" id="ARBA00022848"/>
    </source>
</evidence>
<name>A0A182F5V7_ANOAL</name>
<keyword evidence="10 13" id="KW-0408">Iron</keyword>
<evidence type="ECO:0000256" key="13">
    <source>
        <dbReference type="PIRSR" id="PIRSR602401-1"/>
    </source>
</evidence>
<evidence type="ECO:0000256" key="14">
    <source>
        <dbReference type="RuleBase" id="RU000461"/>
    </source>
</evidence>
<comment type="cofactor">
    <cofactor evidence="1 13">
        <name>heme</name>
        <dbReference type="ChEBI" id="CHEBI:30413"/>
    </cofactor>
</comment>
<comment type="subcellular location">
    <subcellularLocation>
        <location evidence="3">Endoplasmic reticulum membrane</location>
        <topology evidence="3">Peripheral membrane protein</topology>
    </subcellularLocation>
    <subcellularLocation>
        <location evidence="2">Microsome membrane</location>
        <topology evidence="2">Peripheral membrane protein</topology>
    </subcellularLocation>
</comment>
<keyword evidence="5 13" id="KW-0349">Heme</keyword>
<dbReference type="InterPro" id="IPR017972">
    <property type="entry name" value="Cyt_P450_CS"/>
</dbReference>
<dbReference type="EnsemblMetazoa" id="AALB001855-RA">
    <property type="protein sequence ID" value="AALB001855-PA"/>
    <property type="gene ID" value="AALB001855"/>
</dbReference>
<dbReference type="GO" id="GO:0020037">
    <property type="term" value="F:heme binding"/>
    <property type="evidence" value="ECO:0007669"/>
    <property type="project" value="InterPro"/>
</dbReference>
<protein>
    <submittedName>
        <fullName evidence="15">Uncharacterized protein</fullName>
    </submittedName>
</protein>
<keyword evidence="8" id="KW-0492">Microsome</keyword>
<evidence type="ECO:0000313" key="15">
    <source>
        <dbReference type="EnsemblMetazoa" id="AALB001855-PA"/>
    </source>
</evidence>
<keyword evidence="11 14" id="KW-0503">Monooxygenase</keyword>
<dbReference type="Pfam" id="PF00067">
    <property type="entry name" value="p450"/>
    <property type="match status" value="1"/>
</dbReference>
<dbReference type="GeneID" id="118461897"/>
<dbReference type="VEuPathDB" id="VectorBase:AALB001855"/>
<evidence type="ECO:0000256" key="10">
    <source>
        <dbReference type="ARBA" id="ARBA00023004"/>
    </source>
</evidence>
<dbReference type="SUPFAM" id="SSF48264">
    <property type="entry name" value="Cytochrome P450"/>
    <property type="match status" value="1"/>
</dbReference>
<comment type="similarity">
    <text evidence="4 14">Belongs to the cytochrome P450 family.</text>
</comment>
<dbReference type="PRINTS" id="PR00463">
    <property type="entry name" value="EP450I"/>
</dbReference>
<keyword evidence="12" id="KW-0472">Membrane</keyword>
<dbReference type="InterPro" id="IPR050476">
    <property type="entry name" value="Insect_CytP450_Detox"/>
</dbReference>
<dbReference type="InterPro" id="IPR036396">
    <property type="entry name" value="Cyt_P450_sf"/>
</dbReference>
<dbReference type="GO" id="GO:0004497">
    <property type="term" value="F:monooxygenase activity"/>
    <property type="evidence" value="ECO:0007669"/>
    <property type="project" value="UniProtKB-KW"/>
</dbReference>
<evidence type="ECO:0000256" key="3">
    <source>
        <dbReference type="ARBA" id="ARBA00004406"/>
    </source>
</evidence>
<dbReference type="PANTHER" id="PTHR24292">
    <property type="entry name" value="CYTOCHROME P450"/>
    <property type="match status" value="1"/>
</dbReference>
<dbReference type="PANTHER" id="PTHR24292:SF93">
    <property type="entry name" value="CYTOCHROME P450 310A1-RELATED"/>
    <property type="match status" value="1"/>
</dbReference>
<evidence type="ECO:0000256" key="6">
    <source>
        <dbReference type="ARBA" id="ARBA00022723"/>
    </source>
</evidence>
<evidence type="ECO:0000256" key="1">
    <source>
        <dbReference type="ARBA" id="ARBA00001971"/>
    </source>
</evidence>
<dbReference type="FunFam" id="1.10.630.10:FF:000042">
    <property type="entry name" value="Cytochrome P450"/>
    <property type="match status" value="1"/>
</dbReference>
<dbReference type="RefSeq" id="XP_035783644.1">
    <property type="nucleotide sequence ID" value="XM_035927751.1"/>
</dbReference>
<evidence type="ECO:0000256" key="12">
    <source>
        <dbReference type="ARBA" id="ARBA00023136"/>
    </source>
</evidence>
<dbReference type="OrthoDB" id="2789670at2759"/>
<reference evidence="15 16" key="1">
    <citation type="journal article" date="2017" name="G3 (Bethesda)">
        <title>The Physical Genome Mapping of Anopheles albimanus Corrected Scaffold Misassemblies and Identified Interarm Rearrangements in Genus Anopheles.</title>
        <authorList>
            <person name="Artemov G.N."/>
            <person name="Peery A.N."/>
            <person name="Jiang X."/>
            <person name="Tu Z."/>
            <person name="Stegniy V.N."/>
            <person name="Sharakhova M.V."/>
            <person name="Sharakhov I.V."/>
        </authorList>
    </citation>
    <scope>NUCLEOTIDE SEQUENCE [LARGE SCALE GENOMIC DNA]</scope>
    <source>
        <strain evidence="15 16">ALBI9_A</strain>
    </source>
</reference>
<reference evidence="15" key="2">
    <citation type="submission" date="2022-08" db="UniProtKB">
        <authorList>
            <consortium name="EnsemblMetazoa"/>
        </authorList>
    </citation>
    <scope>IDENTIFICATION</scope>
    <source>
        <strain evidence="15">STECLA/ALBI9_A</strain>
    </source>
</reference>
<evidence type="ECO:0000256" key="11">
    <source>
        <dbReference type="ARBA" id="ARBA00023033"/>
    </source>
</evidence>
<evidence type="ECO:0000256" key="5">
    <source>
        <dbReference type="ARBA" id="ARBA00022617"/>
    </source>
</evidence>
<dbReference type="Proteomes" id="UP000069272">
    <property type="component" value="Chromosome 2L"/>
</dbReference>
<evidence type="ECO:0000256" key="2">
    <source>
        <dbReference type="ARBA" id="ARBA00004174"/>
    </source>
</evidence>
<feature type="binding site" description="axial binding residue" evidence="13">
    <location>
        <position position="437"/>
    </location>
    <ligand>
        <name>heme</name>
        <dbReference type="ChEBI" id="CHEBI:30413"/>
    </ligand>
    <ligandPart>
        <name>Fe</name>
        <dbReference type="ChEBI" id="CHEBI:18248"/>
    </ligandPart>
</feature>
<proteinExistence type="inferred from homology"/>
<dbReference type="PRINTS" id="PR00385">
    <property type="entry name" value="P450"/>
</dbReference>
<evidence type="ECO:0000256" key="9">
    <source>
        <dbReference type="ARBA" id="ARBA00023002"/>
    </source>
</evidence>
<dbReference type="VEuPathDB" id="VectorBase:AALB20_030522"/>
<dbReference type="AlphaFoldDB" id="A0A182F5V7"/>
<accession>A0A182F5V7</accession>
<evidence type="ECO:0000256" key="4">
    <source>
        <dbReference type="ARBA" id="ARBA00010617"/>
    </source>
</evidence>
<evidence type="ECO:0000313" key="16">
    <source>
        <dbReference type="Proteomes" id="UP000069272"/>
    </source>
</evidence>
<dbReference type="KEGG" id="aali:118461897"/>
<dbReference type="InterPro" id="IPR001128">
    <property type="entry name" value="Cyt_P450"/>
</dbReference>
<dbReference type="STRING" id="7167.A0A182F5V7"/>
<keyword evidence="9 14" id="KW-0560">Oxidoreductase</keyword>
<dbReference type="GO" id="GO:0016705">
    <property type="term" value="F:oxidoreductase activity, acting on paired donors, with incorporation or reduction of molecular oxygen"/>
    <property type="evidence" value="ECO:0007669"/>
    <property type="project" value="InterPro"/>
</dbReference>
<dbReference type="InterPro" id="IPR002401">
    <property type="entry name" value="Cyt_P450_E_grp-I"/>
</dbReference>
<keyword evidence="16" id="KW-1185">Reference proteome</keyword>
<dbReference type="GO" id="GO:0005506">
    <property type="term" value="F:iron ion binding"/>
    <property type="evidence" value="ECO:0007669"/>
    <property type="project" value="InterPro"/>
</dbReference>